<dbReference type="GO" id="GO:0051087">
    <property type="term" value="F:protein-folding chaperone binding"/>
    <property type="evidence" value="ECO:0007669"/>
    <property type="project" value="TreeGrafter"/>
</dbReference>
<keyword evidence="6" id="KW-0175">Coiled coil</keyword>
<evidence type="ECO:0000259" key="9">
    <source>
        <dbReference type="SMART" id="SM01070"/>
    </source>
</evidence>
<evidence type="ECO:0000256" key="3">
    <source>
        <dbReference type="ARBA" id="ARBA00022490"/>
    </source>
</evidence>
<dbReference type="AlphaFoldDB" id="A0A1B5KR90"/>
<evidence type="ECO:0000256" key="6">
    <source>
        <dbReference type="SAM" id="Coils"/>
    </source>
</evidence>
<dbReference type="Pfam" id="PF08565">
    <property type="entry name" value="CDC37_M"/>
    <property type="match status" value="1"/>
</dbReference>
<dbReference type="SMART" id="SM01069">
    <property type="entry name" value="CDC37_C"/>
    <property type="match status" value="1"/>
</dbReference>
<proteinExistence type="inferred from homology"/>
<dbReference type="Pfam" id="PF08564">
    <property type="entry name" value="CDC37_C"/>
    <property type="match status" value="1"/>
</dbReference>
<feature type="region of interest" description="Disordered" evidence="7">
    <location>
        <begin position="100"/>
        <end position="122"/>
    </location>
</feature>
<feature type="domain" description="Cdc37 C-terminal" evidence="8">
    <location>
        <begin position="385"/>
        <end position="453"/>
    </location>
</feature>
<dbReference type="Proteomes" id="UP000054053">
    <property type="component" value="Unassembled WGS sequence"/>
</dbReference>
<evidence type="ECO:0000256" key="2">
    <source>
        <dbReference type="ARBA" id="ARBA00006222"/>
    </source>
</evidence>
<feature type="region of interest" description="Disordered" evidence="7">
    <location>
        <begin position="524"/>
        <end position="547"/>
    </location>
</feature>
<comment type="similarity">
    <text evidence="2">Belongs to the CDC37 family.</text>
</comment>
<feature type="domain" description="Cdc37 Hsp90 binding" evidence="9">
    <location>
        <begin position="196"/>
        <end position="368"/>
    </location>
</feature>
<accession>A0A1B5KR90</accession>
<dbReference type="GO" id="GO:0006457">
    <property type="term" value="P:protein folding"/>
    <property type="evidence" value="ECO:0007669"/>
    <property type="project" value="TreeGrafter"/>
</dbReference>
<dbReference type="InterPro" id="IPR013855">
    <property type="entry name" value="Cdc37_N_dom"/>
</dbReference>
<feature type="coiled-coil region" evidence="6">
    <location>
        <begin position="149"/>
        <end position="183"/>
    </location>
</feature>
<dbReference type="InterPro" id="IPR038189">
    <property type="entry name" value="Cdc37_Hsp90-bd_sf"/>
</dbReference>
<dbReference type="GO" id="GO:0019901">
    <property type="term" value="F:protein kinase binding"/>
    <property type="evidence" value="ECO:0007669"/>
    <property type="project" value="InterPro"/>
</dbReference>
<feature type="domain" description="Cdc37 N-terminal" evidence="10">
    <location>
        <begin position="2"/>
        <end position="197"/>
    </location>
</feature>
<feature type="compositionally biased region" description="Low complexity" evidence="7">
    <location>
        <begin position="223"/>
        <end position="235"/>
    </location>
</feature>
<evidence type="ECO:0000256" key="1">
    <source>
        <dbReference type="ARBA" id="ARBA00004496"/>
    </source>
</evidence>
<dbReference type="PANTHER" id="PTHR12800">
    <property type="entry name" value="CDC37-RELATED"/>
    <property type="match status" value="1"/>
</dbReference>
<dbReference type="SUPFAM" id="SSF101391">
    <property type="entry name" value="Hsp90 co-chaperone CDC37"/>
    <property type="match status" value="1"/>
</dbReference>
<evidence type="ECO:0000259" key="8">
    <source>
        <dbReference type="SMART" id="SM01069"/>
    </source>
</evidence>
<comment type="caution">
    <text evidence="11">The sequence shown here is derived from an EMBL/GenBank/DDBJ whole genome shotgun (WGS) entry which is preliminary data.</text>
</comment>
<dbReference type="InterPro" id="IPR004918">
    <property type="entry name" value="Cdc37"/>
</dbReference>
<evidence type="ECO:0000313" key="11">
    <source>
        <dbReference type="EMBL" id="GAO13148.1"/>
    </source>
</evidence>
<dbReference type="Gene3D" id="1.20.58.610">
    <property type="entry name" value="Cdc37, Hsp90 binding domain"/>
    <property type="match status" value="1"/>
</dbReference>
<dbReference type="InterPro" id="IPR013874">
    <property type="entry name" value="Cdc37_Hsp90-bd"/>
</dbReference>
<evidence type="ECO:0000313" key="12">
    <source>
        <dbReference type="Proteomes" id="UP000054053"/>
    </source>
</evidence>
<dbReference type="GO" id="GO:0051082">
    <property type="term" value="F:unfolded protein binding"/>
    <property type="evidence" value="ECO:0007669"/>
    <property type="project" value="TreeGrafter"/>
</dbReference>
<dbReference type="InterPro" id="IPR013873">
    <property type="entry name" value="Cdc37_C"/>
</dbReference>
<keyword evidence="4" id="KW-0143">Chaperone</keyword>
<dbReference type="GO" id="GO:0006629">
    <property type="term" value="P:lipid metabolic process"/>
    <property type="evidence" value="ECO:0007669"/>
    <property type="project" value="InterPro"/>
</dbReference>
<dbReference type="Pfam" id="PF26146">
    <property type="entry name" value="PI-PLC_X"/>
    <property type="match status" value="1"/>
</dbReference>
<dbReference type="SMART" id="SM01071">
    <property type="entry name" value="CDC37_N"/>
    <property type="match status" value="1"/>
</dbReference>
<feature type="region of interest" description="Disordered" evidence="7">
    <location>
        <begin position="188"/>
        <end position="244"/>
    </location>
</feature>
<organism evidence="11 12">
    <name type="scientific">Ustilaginoidea virens</name>
    <name type="common">Rice false smut fungus</name>
    <name type="synonym">Villosiclava virens</name>
    <dbReference type="NCBI Taxonomy" id="1159556"/>
    <lineage>
        <taxon>Eukaryota</taxon>
        <taxon>Fungi</taxon>
        <taxon>Dikarya</taxon>
        <taxon>Ascomycota</taxon>
        <taxon>Pezizomycotina</taxon>
        <taxon>Sordariomycetes</taxon>
        <taxon>Hypocreomycetidae</taxon>
        <taxon>Hypocreales</taxon>
        <taxon>Clavicipitaceae</taxon>
        <taxon>Ustilaginoidea</taxon>
    </lineage>
</organism>
<dbReference type="FunFam" id="1.20.58.610:FF:000002">
    <property type="entry name" value="Hsp90 co-chaperone Cdc37, putative"/>
    <property type="match status" value="1"/>
</dbReference>
<dbReference type="Gene3D" id="3.20.20.190">
    <property type="entry name" value="Phosphatidylinositol (PI) phosphodiesterase"/>
    <property type="match status" value="1"/>
</dbReference>
<evidence type="ECO:0000259" key="10">
    <source>
        <dbReference type="SMART" id="SM01071"/>
    </source>
</evidence>
<evidence type="ECO:0000256" key="7">
    <source>
        <dbReference type="SAM" id="MobiDB-lite"/>
    </source>
</evidence>
<keyword evidence="3" id="KW-0963">Cytoplasm</keyword>
<dbReference type="PANTHER" id="PTHR12800:SF4">
    <property type="entry name" value="HSP90 CO-CHAPERONE CDC37"/>
    <property type="match status" value="1"/>
</dbReference>
<dbReference type="EMBL" id="BBTG02000010">
    <property type="protein sequence ID" value="GAO13148.1"/>
    <property type="molecule type" value="Genomic_DNA"/>
</dbReference>
<dbReference type="SUPFAM" id="SSF51695">
    <property type="entry name" value="PLC-like phosphodiesterases"/>
    <property type="match status" value="1"/>
</dbReference>
<protein>
    <recommendedName>
        <fullName evidence="5">Hsp90 chaperone protein kinase-targeting subunit</fullName>
    </recommendedName>
</protein>
<name>A0A1B5KR90_USTVR</name>
<dbReference type="SMART" id="SM01070">
    <property type="entry name" value="CDC37_M"/>
    <property type="match status" value="1"/>
</dbReference>
<dbReference type="GO" id="GO:0008081">
    <property type="term" value="F:phosphoric diester hydrolase activity"/>
    <property type="evidence" value="ECO:0007669"/>
    <property type="project" value="InterPro"/>
</dbReference>
<gene>
    <name evidence="11" type="ORF">UVI_02025060</name>
</gene>
<evidence type="ECO:0000256" key="5">
    <source>
        <dbReference type="ARBA" id="ARBA00031396"/>
    </source>
</evidence>
<reference evidence="12" key="1">
    <citation type="journal article" date="2016" name="Genome Announc.">
        <title>Genome sequence of Ustilaginoidea virens IPU010, a rice pathogenic fungus causing false smut.</title>
        <authorList>
            <person name="Kumagai T."/>
            <person name="Ishii T."/>
            <person name="Terai G."/>
            <person name="Umemura M."/>
            <person name="Machida M."/>
            <person name="Asai K."/>
        </authorList>
    </citation>
    <scope>NUCLEOTIDE SEQUENCE [LARGE SCALE GENOMIC DNA]</scope>
    <source>
        <strain evidence="12">IPU010</strain>
    </source>
</reference>
<dbReference type="GO" id="GO:0050821">
    <property type="term" value="P:protein stabilization"/>
    <property type="evidence" value="ECO:0007669"/>
    <property type="project" value="TreeGrafter"/>
</dbReference>
<dbReference type="InterPro" id="IPR017946">
    <property type="entry name" value="PLC-like_Pdiesterase_TIM-brl"/>
</dbReference>
<evidence type="ECO:0000256" key="4">
    <source>
        <dbReference type="ARBA" id="ARBA00023186"/>
    </source>
</evidence>
<comment type="subcellular location">
    <subcellularLocation>
        <location evidence="1">Cytoplasm</location>
    </subcellularLocation>
</comment>
<sequence>MPVDYSKWDALELSDDSDIEVHPNVDKRSFIRAKQSQIHQERQQRKLQIEAYRYENVIHDGLLERLSAMTASLRRHASEARGSADDAAADVALKALLETNPGPTADAVPPRPEGLQGDGSAPATYSQMLAGLIDEVAQRLGEKKEAERYDALIGELEGHAKKIQRLQKETAEKLDKLVKEEGKKITSDDIHTGFDSSHVSKPAPAEKKDAASTDVQLLNPNFAASGGSPAASSKGGADGDEEDMEASAAAKRFALIPVKDYAASLQYISQNPQILTERETDGLLVLAFDAALERKDDYSRQCVHQALLLQYCRALGKDGVGLFFRRITTKGHQAQEVFYKDVQDTYMRIRNRSREILAERAQGAAEEGVEQIQLHAVEPGTVIQIKVPAADSQDGDERKAREIFEGFSPEMKKALESGDLDQVNKVLGGMKVDEAEEMVALFGEPSSRVSAPSSSRPLLGRIHSSWFWYGAASSDADDIGPRPEVGVDTADTLRRRLLLQMLASSVVLLASSVVQAALAAASSSERALPQEQPSSSSSSSSPATSPDGVAAATAAAAAACNNSPTLCGRRYDAVTYMGAHDSAFLRDGSTHDSLSGNQFRNATDALDAGLRLLQTQVHRNGSALDMCHSACGLLDAGPLQAWLSSIGAWMARHPREVVTLVLVNAAKAPAADYASVFEAAGLAGMAYRPPSSDAAAAAAWPTLQAMIGSGGRLVTFVTNMERAASAPYLLPEFDHVFETPYQVTSADGFNCTVDRPARADPAPGALAGGYLSLVNHFKYSRVMAGVDVPDLASVDEVNSPAAAAPGNLGRHLQQCRSEWAKAPNFVLVDFWTRGDPVAALDAMNGISDATGRSAVGGGVAERRRLGHGSLVAFVSAALVLV</sequence>
<dbReference type="GO" id="GO:0005737">
    <property type="term" value="C:cytoplasm"/>
    <property type="evidence" value="ECO:0007669"/>
    <property type="project" value="UniProtKB-SubCell"/>
</dbReference>
<dbReference type="Pfam" id="PF03234">
    <property type="entry name" value="CDC37_N"/>
    <property type="match status" value="1"/>
</dbReference>
<dbReference type="GO" id="GO:0031072">
    <property type="term" value="F:heat shock protein binding"/>
    <property type="evidence" value="ECO:0007669"/>
    <property type="project" value="TreeGrafter"/>
</dbReference>